<dbReference type="EMBL" id="FOQD01000001">
    <property type="protein sequence ID" value="SFH52889.1"/>
    <property type="molecule type" value="Genomic_DNA"/>
</dbReference>
<evidence type="ECO:0000313" key="5">
    <source>
        <dbReference type="Proteomes" id="UP000199518"/>
    </source>
</evidence>
<dbReference type="PANTHER" id="PTHR23308">
    <property type="entry name" value="NUCLEAR INHIBITOR OF PROTEIN PHOSPHATASE-1"/>
    <property type="match status" value="1"/>
</dbReference>
<dbReference type="PROSITE" id="PS50889">
    <property type="entry name" value="S4"/>
    <property type="match status" value="1"/>
</dbReference>
<dbReference type="STRING" id="1576369.SAMN05421753_10130"/>
<dbReference type="SUPFAM" id="SSF49879">
    <property type="entry name" value="SMAD/FHA domain"/>
    <property type="match status" value="1"/>
</dbReference>
<name>A0A1I3AT30_9PLAN</name>
<proteinExistence type="predicted"/>
<sequence>MRQAELYVASGKQMGAVIPLPDGKFLIGREEDCHLRPNSDLVSRHHCVFTVDDFTVRIRDLGSTNGTLVNGERIRGGVILNSGDVVSIGKIEFRVVIKDPSQDTATHMSFETDTRFAQPVEKEKVEELSASDLDIDSLQIDAVGSSAEIPIGGTMTEIPVLDLPAPVPAGATIFQSPPTGDTQFSNPMGMPLPPTLGYPQMPQMPPMPMGYPQMMPYGYPGGYPGMYGQPMGYGMPQGYPQMPMQMPMAPQMPAPMAPPAPEPVAAEPELSPAMAGALMPLKLPEPSETGAKAPAPKPVAPPANGETKTADAKNKEEAPRRAEDIIQQYLKRRPTTDGK</sequence>
<dbReference type="AlphaFoldDB" id="A0A1I3AT30"/>
<dbReference type="InterPro" id="IPR050923">
    <property type="entry name" value="Cell_Proc_Reg/RNA_Proc"/>
</dbReference>
<dbReference type="Gene3D" id="2.60.200.20">
    <property type="match status" value="1"/>
</dbReference>
<keyword evidence="1" id="KW-0694">RNA-binding</keyword>
<dbReference type="InterPro" id="IPR000253">
    <property type="entry name" value="FHA_dom"/>
</dbReference>
<dbReference type="OrthoDB" id="283378at2"/>
<protein>
    <submittedName>
        <fullName evidence="4">FHA domain-containing protein</fullName>
    </submittedName>
</protein>
<dbReference type="CDD" id="cd00060">
    <property type="entry name" value="FHA"/>
    <property type="match status" value="1"/>
</dbReference>
<dbReference type="GO" id="GO:0003723">
    <property type="term" value="F:RNA binding"/>
    <property type="evidence" value="ECO:0007669"/>
    <property type="project" value="UniProtKB-KW"/>
</dbReference>
<evidence type="ECO:0000256" key="2">
    <source>
        <dbReference type="SAM" id="MobiDB-lite"/>
    </source>
</evidence>
<dbReference type="InterPro" id="IPR008984">
    <property type="entry name" value="SMAD_FHA_dom_sf"/>
</dbReference>
<organism evidence="4 5">
    <name type="scientific">Planctomicrobium piriforme</name>
    <dbReference type="NCBI Taxonomy" id="1576369"/>
    <lineage>
        <taxon>Bacteria</taxon>
        <taxon>Pseudomonadati</taxon>
        <taxon>Planctomycetota</taxon>
        <taxon>Planctomycetia</taxon>
        <taxon>Planctomycetales</taxon>
        <taxon>Planctomycetaceae</taxon>
        <taxon>Planctomicrobium</taxon>
    </lineage>
</organism>
<dbReference type="Proteomes" id="UP000199518">
    <property type="component" value="Unassembled WGS sequence"/>
</dbReference>
<feature type="region of interest" description="Disordered" evidence="2">
    <location>
        <begin position="281"/>
        <end position="339"/>
    </location>
</feature>
<accession>A0A1I3AT30</accession>
<evidence type="ECO:0000256" key="1">
    <source>
        <dbReference type="PROSITE-ProRule" id="PRU00182"/>
    </source>
</evidence>
<feature type="domain" description="FHA" evidence="3">
    <location>
        <begin position="25"/>
        <end position="74"/>
    </location>
</feature>
<dbReference type="PROSITE" id="PS50006">
    <property type="entry name" value="FHA_DOMAIN"/>
    <property type="match status" value="1"/>
</dbReference>
<gene>
    <name evidence="4" type="ORF">SAMN05421753_10130</name>
</gene>
<dbReference type="SMART" id="SM00240">
    <property type="entry name" value="FHA"/>
    <property type="match status" value="1"/>
</dbReference>
<dbReference type="RefSeq" id="WP_092046668.1">
    <property type="nucleotide sequence ID" value="NZ_FOQD01000001.1"/>
</dbReference>
<evidence type="ECO:0000313" key="4">
    <source>
        <dbReference type="EMBL" id="SFH52889.1"/>
    </source>
</evidence>
<dbReference type="Pfam" id="PF00498">
    <property type="entry name" value="FHA"/>
    <property type="match status" value="1"/>
</dbReference>
<feature type="compositionally biased region" description="Basic and acidic residues" evidence="2">
    <location>
        <begin position="308"/>
        <end position="324"/>
    </location>
</feature>
<keyword evidence="5" id="KW-1185">Reference proteome</keyword>
<evidence type="ECO:0000259" key="3">
    <source>
        <dbReference type="PROSITE" id="PS50006"/>
    </source>
</evidence>
<reference evidence="5" key="1">
    <citation type="submission" date="2016-10" db="EMBL/GenBank/DDBJ databases">
        <authorList>
            <person name="Varghese N."/>
            <person name="Submissions S."/>
        </authorList>
    </citation>
    <scope>NUCLEOTIDE SEQUENCE [LARGE SCALE GENOMIC DNA]</scope>
    <source>
        <strain evidence="5">DSM 26348</strain>
    </source>
</reference>